<feature type="transmembrane region" description="Helical" evidence="2">
    <location>
        <begin position="259"/>
        <end position="278"/>
    </location>
</feature>
<organism evidence="4 5">
    <name type="scientific">Microbacterium galbum</name>
    <dbReference type="NCBI Taxonomy" id="3075994"/>
    <lineage>
        <taxon>Bacteria</taxon>
        <taxon>Bacillati</taxon>
        <taxon>Actinomycetota</taxon>
        <taxon>Actinomycetes</taxon>
        <taxon>Micrococcales</taxon>
        <taxon>Microbacteriaceae</taxon>
        <taxon>Microbacterium</taxon>
    </lineage>
</organism>
<feature type="transmembrane region" description="Helical" evidence="2">
    <location>
        <begin position="128"/>
        <end position="147"/>
    </location>
</feature>
<name>A0ABU3T2Z4_9MICO</name>
<dbReference type="EMBL" id="JAWDIS010000001">
    <property type="protein sequence ID" value="MDU0365749.1"/>
    <property type="molecule type" value="Genomic_DNA"/>
</dbReference>
<proteinExistence type="predicted"/>
<evidence type="ECO:0000313" key="5">
    <source>
        <dbReference type="Proteomes" id="UP001263371"/>
    </source>
</evidence>
<evidence type="ECO:0000313" key="4">
    <source>
        <dbReference type="EMBL" id="MDU0365749.1"/>
    </source>
</evidence>
<feature type="domain" description="DUF2510" evidence="3">
    <location>
        <begin position="5"/>
        <end position="35"/>
    </location>
</feature>
<keyword evidence="2" id="KW-1133">Transmembrane helix</keyword>
<comment type="caution">
    <text evidence="4">The sequence shown here is derived from an EMBL/GenBank/DDBJ whole genome shotgun (WGS) entry which is preliminary data.</text>
</comment>
<evidence type="ECO:0000256" key="1">
    <source>
        <dbReference type="SAM" id="MobiDB-lite"/>
    </source>
</evidence>
<evidence type="ECO:0000256" key="2">
    <source>
        <dbReference type="SAM" id="Phobius"/>
    </source>
</evidence>
<feature type="transmembrane region" description="Helical" evidence="2">
    <location>
        <begin position="95"/>
        <end position="116"/>
    </location>
</feature>
<dbReference type="InterPro" id="IPR018929">
    <property type="entry name" value="DUF2510"/>
</dbReference>
<feature type="compositionally biased region" description="Basic and acidic residues" evidence="1">
    <location>
        <begin position="35"/>
        <end position="51"/>
    </location>
</feature>
<sequence length="302" mass="32085">MTAEPGWYDAGTPGKLRWWDGAQWTAHEAPVPEGRAPEEARPSMVAEDRHPHSSAGEADAPRPGWYATRSELVRWWDGRVWSGSRIRRGRVGVDWAVTESPAVAWTMGAVFLSLALLQGTFAATAGSWPFSAVTTLLLGALFLAMAAQTTAVRRTPAPQGDPLDPDAVRPLPGAVEGPGAGWYPISRTMSRWWTGTRWTAYTLTRWGIRPTFHAEAALQTLVIVAILVAVLAVAAVIAGIVTLVLAAGGSDITAIVRGWMLAGGGVVFAALVGVILAMTRAQTRLLLLPSEPPSVATSPLQG</sequence>
<keyword evidence="2" id="KW-0812">Transmembrane</keyword>
<dbReference type="Pfam" id="PF10708">
    <property type="entry name" value="DUF2510"/>
    <property type="match status" value="1"/>
</dbReference>
<keyword evidence="5" id="KW-1185">Reference proteome</keyword>
<protein>
    <submittedName>
        <fullName evidence="4">DUF2510 domain-containing protein</fullName>
    </submittedName>
</protein>
<reference evidence="4 5" key="1">
    <citation type="submission" date="2023-09" db="EMBL/GenBank/DDBJ databases">
        <title>Microbacterium fusihabitans sp. nov., Microbacterium phycihabitans sp. nov., and Microbacterium cervinum sp. nov., isolated from dried seaweeds of beach.</title>
        <authorList>
            <person name="Lee S.D."/>
        </authorList>
    </citation>
    <scope>NUCLEOTIDE SEQUENCE [LARGE SCALE GENOMIC DNA]</scope>
    <source>
        <strain evidence="4 5">KSW4-17</strain>
    </source>
</reference>
<gene>
    <name evidence="4" type="ORF">RWH45_00905</name>
</gene>
<dbReference type="Proteomes" id="UP001263371">
    <property type="component" value="Unassembled WGS sequence"/>
</dbReference>
<keyword evidence="2" id="KW-0472">Membrane</keyword>
<feature type="region of interest" description="Disordered" evidence="1">
    <location>
        <begin position="27"/>
        <end position="62"/>
    </location>
</feature>
<evidence type="ECO:0000259" key="3">
    <source>
        <dbReference type="Pfam" id="PF10708"/>
    </source>
</evidence>
<dbReference type="RefSeq" id="WP_315993055.1">
    <property type="nucleotide sequence ID" value="NZ_JAWDIS010000001.1"/>
</dbReference>
<feature type="transmembrane region" description="Helical" evidence="2">
    <location>
        <begin position="221"/>
        <end position="247"/>
    </location>
</feature>
<accession>A0ABU3T2Z4</accession>